<gene>
    <name evidence="1" type="ORF">SARC_14964</name>
</gene>
<dbReference type="EMBL" id="KQ246982">
    <property type="protein sequence ID" value="KNC72476.1"/>
    <property type="molecule type" value="Genomic_DNA"/>
</dbReference>
<name>A0A0L0F7B7_9EUKA</name>
<keyword evidence="2" id="KW-1185">Reference proteome</keyword>
<dbReference type="Proteomes" id="UP000054560">
    <property type="component" value="Unassembled WGS sequence"/>
</dbReference>
<organism evidence="1 2">
    <name type="scientific">Sphaeroforma arctica JP610</name>
    <dbReference type="NCBI Taxonomy" id="667725"/>
    <lineage>
        <taxon>Eukaryota</taxon>
        <taxon>Ichthyosporea</taxon>
        <taxon>Ichthyophonida</taxon>
        <taxon>Sphaeroforma</taxon>
    </lineage>
</organism>
<dbReference type="GeneID" id="25915468"/>
<protein>
    <submittedName>
        <fullName evidence="1">Uncharacterized protein</fullName>
    </submittedName>
</protein>
<feature type="non-terminal residue" evidence="1">
    <location>
        <position position="67"/>
    </location>
</feature>
<evidence type="ECO:0000313" key="1">
    <source>
        <dbReference type="EMBL" id="KNC72476.1"/>
    </source>
</evidence>
<dbReference type="AlphaFoldDB" id="A0A0L0F7B7"/>
<proteinExistence type="predicted"/>
<accession>A0A0L0F7B7</accession>
<dbReference type="RefSeq" id="XP_014146378.1">
    <property type="nucleotide sequence ID" value="XM_014290903.1"/>
</dbReference>
<reference evidence="1 2" key="1">
    <citation type="submission" date="2011-02" db="EMBL/GenBank/DDBJ databases">
        <title>The Genome Sequence of Sphaeroforma arctica JP610.</title>
        <authorList>
            <consortium name="The Broad Institute Genome Sequencing Platform"/>
            <person name="Russ C."/>
            <person name="Cuomo C."/>
            <person name="Young S.K."/>
            <person name="Zeng Q."/>
            <person name="Gargeya S."/>
            <person name="Alvarado L."/>
            <person name="Berlin A."/>
            <person name="Chapman S.B."/>
            <person name="Chen Z."/>
            <person name="Freedman E."/>
            <person name="Gellesch M."/>
            <person name="Goldberg J."/>
            <person name="Griggs A."/>
            <person name="Gujja S."/>
            <person name="Heilman E."/>
            <person name="Heiman D."/>
            <person name="Howarth C."/>
            <person name="Mehta T."/>
            <person name="Neiman D."/>
            <person name="Pearson M."/>
            <person name="Roberts A."/>
            <person name="Saif S."/>
            <person name="Shea T."/>
            <person name="Shenoy N."/>
            <person name="Sisk P."/>
            <person name="Stolte C."/>
            <person name="Sykes S."/>
            <person name="White J."/>
            <person name="Yandava C."/>
            <person name="Burger G."/>
            <person name="Gray M.W."/>
            <person name="Holland P.W.H."/>
            <person name="King N."/>
            <person name="Lang F.B.F."/>
            <person name="Roger A.J."/>
            <person name="Ruiz-Trillo I."/>
            <person name="Haas B."/>
            <person name="Nusbaum C."/>
            <person name="Birren B."/>
        </authorList>
    </citation>
    <scope>NUCLEOTIDE SEQUENCE [LARGE SCALE GENOMIC DNA]</scope>
    <source>
        <strain evidence="1 2">JP610</strain>
    </source>
</reference>
<evidence type="ECO:0000313" key="2">
    <source>
        <dbReference type="Proteomes" id="UP000054560"/>
    </source>
</evidence>
<sequence>MLFNWLVVVVNDTTYPPDVRTLADELVIMTVEVFYLDKKQNFILSAADVWVKRLVAGMQQYNTHTQE</sequence>